<comment type="caution">
    <text evidence="1">The sequence shown here is derived from an EMBL/GenBank/DDBJ whole genome shotgun (WGS) entry which is preliminary data.</text>
</comment>
<evidence type="ECO:0000313" key="1">
    <source>
        <dbReference type="EMBL" id="PKR76701.1"/>
    </source>
</evidence>
<dbReference type="Proteomes" id="UP000243524">
    <property type="component" value="Unassembled WGS sequence"/>
</dbReference>
<sequence length="165" mass="18421">MKKLFIILGVLGVIVFTALAWYLYPKDVSKQVTAFEYTAGSNQPEVDKEIEVLIEGTLRKKLFDGPTFNGFIGIEGIKIPGGKKDQKMTISFSEDGTGILTYGFYENNKPKTHSIGRIIMEGDFDIFTILMGNWNYNSGESIAAPAGNREEAKKVTEKLVNKVWE</sequence>
<dbReference type="AlphaFoldDB" id="A0A2I0QQV1"/>
<evidence type="ECO:0000313" key="2">
    <source>
        <dbReference type="Proteomes" id="UP000243524"/>
    </source>
</evidence>
<accession>A0A2I0QQV1</accession>
<organism evidence="1 2">
    <name type="scientific">Halalkalibacillus sediminis</name>
    <dbReference type="NCBI Taxonomy" id="2018042"/>
    <lineage>
        <taxon>Bacteria</taxon>
        <taxon>Bacillati</taxon>
        <taxon>Bacillota</taxon>
        <taxon>Bacilli</taxon>
        <taxon>Bacillales</taxon>
        <taxon>Bacillaceae</taxon>
        <taxon>Halalkalibacillus</taxon>
    </lineage>
</organism>
<name>A0A2I0QQV1_9BACI</name>
<keyword evidence="2" id="KW-1185">Reference proteome</keyword>
<gene>
    <name evidence="1" type="ORF">CEY16_12850</name>
</gene>
<dbReference type="EMBL" id="PJNH01000004">
    <property type="protein sequence ID" value="PKR76701.1"/>
    <property type="molecule type" value="Genomic_DNA"/>
</dbReference>
<dbReference type="RefSeq" id="WP_101332451.1">
    <property type="nucleotide sequence ID" value="NZ_PJNH01000004.1"/>
</dbReference>
<proteinExistence type="predicted"/>
<protein>
    <submittedName>
        <fullName evidence="1">Uncharacterized protein</fullName>
    </submittedName>
</protein>
<reference evidence="1 2" key="1">
    <citation type="submission" date="2017-06" db="EMBL/GenBank/DDBJ databases">
        <title>the draft geome sequence of Illustriluteabacillus marina B3227.</title>
        <authorList>
            <person name="He R.-H."/>
            <person name="Du Z.-J."/>
        </authorList>
    </citation>
    <scope>NUCLEOTIDE SEQUENCE [LARGE SCALE GENOMIC DNA]</scope>
    <source>
        <strain evidence="1 2">B3227</strain>
    </source>
</reference>